<evidence type="ECO:0000256" key="2">
    <source>
        <dbReference type="SAM" id="Phobius"/>
    </source>
</evidence>
<feature type="compositionally biased region" description="Low complexity" evidence="1">
    <location>
        <begin position="102"/>
        <end position="112"/>
    </location>
</feature>
<keyword evidence="2" id="KW-0472">Membrane</keyword>
<evidence type="ECO:0008006" key="5">
    <source>
        <dbReference type="Google" id="ProtNLM"/>
    </source>
</evidence>
<keyword evidence="2" id="KW-0812">Transmembrane</keyword>
<proteinExistence type="predicted"/>
<protein>
    <recommendedName>
        <fullName evidence="5">Serine/threonine protein kinase</fullName>
    </recommendedName>
</protein>
<feature type="transmembrane region" description="Helical" evidence="2">
    <location>
        <begin position="73"/>
        <end position="95"/>
    </location>
</feature>
<reference evidence="4" key="1">
    <citation type="journal article" date="2019" name="Int. J. Syst. Evol. Microbiol.">
        <title>The Global Catalogue of Microorganisms (GCM) 10K type strain sequencing project: providing services to taxonomists for standard genome sequencing and annotation.</title>
        <authorList>
            <consortium name="The Broad Institute Genomics Platform"/>
            <consortium name="The Broad Institute Genome Sequencing Center for Infectious Disease"/>
            <person name="Wu L."/>
            <person name="Ma J."/>
        </authorList>
    </citation>
    <scope>NUCLEOTIDE SEQUENCE [LARGE SCALE GENOMIC DNA]</scope>
    <source>
        <strain evidence="4">XZYJT-10</strain>
    </source>
</reference>
<sequence length="207" mass="22148">MSQNGPHSGPPWKHGNSDESYGEPADPWGDQGAAVPPDPSWGAQSIPQQQSSFPSGSLWSQPTPPPPKRNTPILALVVTLGLLICIGLGTTAWLLKERADKPAAAPSPSDAATNPGPVPLGSEDARFNVKQGDCVVNEGTDERPEMRATACVSGTYQVLKRIDGKTTGEKDAESKCAKVAGYTKWYFYDSPFDDLDFVLCLKEHKAL</sequence>
<comment type="caution">
    <text evidence="3">The sequence shown here is derived from an EMBL/GenBank/DDBJ whole genome shotgun (WGS) entry which is preliminary data.</text>
</comment>
<dbReference type="RefSeq" id="WP_378971391.1">
    <property type="nucleotide sequence ID" value="NZ_JBHTBJ010000016.1"/>
</dbReference>
<gene>
    <name evidence="3" type="ORF">ACFQS1_22250</name>
</gene>
<feature type="compositionally biased region" description="Low complexity" evidence="1">
    <location>
        <begin position="44"/>
        <end position="57"/>
    </location>
</feature>
<keyword evidence="4" id="KW-1185">Reference proteome</keyword>
<evidence type="ECO:0000313" key="3">
    <source>
        <dbReference type="EMBL" id="MFC7276722.1"/>
    </source>
</evidence>
<feature type="region of interest" description="Disordered" evidence="1">
    <location>
        <begin position="102"/>
        <end position="122"/>
    </location>
</feature>
<keyword evidence="2" id="KW-1133">Transmembrane helix</keyword>
<name>A0ABW2HX70_9ACTN</name>
<organism evidence="3 4">
    <name type="scientific">Paractinoplanes rhizophilus</name>
    <dbReference type="NCBI Taxonomy" id="1416877"/>
    <lineage>
        <taxon>Bacteria</taxon>
        <taxon>Bacillati</taxon>
        <taxon>Actinomycetota</taxon>
        <taxon>Actinomycetes</taxon>
        <taxon>Micromonosporales</taxon>
        <taxon>Micromonosporaceae</taxon>
        <taxon>Paractinoplanes</taxon>
    </lineage>
</organism>
<evidence type="ECO:0000256" key="1">
    <source>
        <dbReference type="SAM" id="MobiDB-lite"/>
    </source>
</evidence>
<accession>A0ABW2HX70</accession>
<dbReference type="Proteomes" id="UP001596548">
    <property type="component" value="Unassembled WGS sequence"/>
</dbReference>
<feature type="region of interest" description="Disordered" evidence="1">
    <location>
        <begin position="1"/>
        <end position="66"/>
    </location>
</feature>
<dbReference type="EMBL" id="JBHTBJ010000016">
    <property type="protein sequence ID" value="MFC7276722.1"/>
    <property type="molecule type" value="Genomic_DNA"/>
</dbReference>
<evidence type="ECO:0000313" key="4">
    <source>
        <dbReference type="Proteomes" id="UP001596548"/>
    </source>
</evidence>